<dbReference type="SUPFAM" id="SSF57552">
    <property type="entry name" value="Blood coagulation inhibitor (disintegrin)"/>
    <property type="match status" value="1"/>
</dbReference>
<evidence type="ECO:0000256" key="3">
    <source>
        <dbReference type="SAM" id="MobiDB-lite"/>
    </source>
</evidence>
<feature type="domain" description="SH3" evidence="5">
    <location>
        <begin position="310"/>
        <end position="372"/>
    </location>
</feature>
<protein>
    <recommendedName>
        <fullName evidence="5">SH3 domain-containing protein</fullName>
    </recommendedName>
</protein>
<name>A0A0L0DW97_THETB</name>
<keyword evidence="4" id="KW-0472">Membrane</keyword>
<keyword evidence="1 2" id="KW-0728">SH3 domain</keyword>
<sequence>MCCNATCYFRPATFVCRAAGGQCDSAETCTGASSACPANGFLPLNTPCDDGDACTVGDVCSVCTCNFPYIKTPALSDCILRNARVIARPVDPNEDVVETDTVRAGESLFFAVVPRTTTTTESITVTVIPNNGAVRAYAAPESITRTPSAADATVSSIEPGLRQRQELVLSLSADRFIIGVASDTTTTFDVSVAFTIGSSGQVRRPAPGASVPGAGGSSSSGGNGGVIAAAILVPLIIIAAAAAGAAFWYRRREASPKSSTWDATFAGTAYEADTTAGTYPGDAAAPTNGQVPLATMGATPGVVYVSDLSAYDHYATAEYDRAPEDNDELALTEGKLMCVVEEYPDGWGLGFFPTPPFTPGAFPLNHVARIRATVLKPHVPGALGTSDEIALAADDANVYLVRDDADGTSLVCHIDGSGAPVDVGRVPSECVTIVGRPMLGTKPAARPAVPPMPAGGPASIRSARRGSRTVQDFDVQDRKAKVPPPWVKRRNSGIAHPNRRSGAFSAANVAAAGSPPTPAAKPEPRSIAARKVGNAGKRQSRVISDFDLSSRKLPPVPSAKTRKPLSVRAPPSTPAVPAAKPADPPRTGALDSSADSDSTSGWDSS</sequence>
<dbReference type="InterPro" id="IPR036436">
    <property type="entry name" value="Disintegrin_dom_sf"/>
</dbReference>
<evidence type="ECO:0000256" key="2">
    <source>
        <dbReference type="PROSITE-ProRule" id="PRU00192"/>
    </source>
</evidence>
<evidence type="ECO:0000256" key="4">
    <source>
        <dbReference type="SAM" id="Phobius"/>
    </source>
</evidence>
<dbReference type="STRING" id="461836.A0A0L0DW97"/>
<dbReference type="AlphaFoldDB" id="A0A0L0DW97"/>
<dbReference type="Gene3D" id="4.10.70.10">
    <property type="entry name" value="Disintegrin domain"/>
    <property type="match status" value="1"/>
</dbReference>
<dbReference type="InterPro" id="IPR001452">
    <property type="entry name" value="SH3_domain"/>
</dbReference>
<proteinExistence type="predicted"/>
<evidence type="ECO:0000313" key="7">
    <source>
        <dbReference type="Proteomes" id="UP000054408"/>
    </source>
</evidence>
<dbReference type="Proteomes" id="UP000054408">
    <property type="component" value="Unassembled WGS sequence"/>
</dbReference>
<evidence type="ECO:0000256" key="1">
    <source>
        <dbReference type="ARBA" id="ARBA00022443"/>
    </source>
</evidence>
<dbReference type="InterPro" id="IPR036028">
    <property type="entry name" value="SH3-like_dom_sf"/>
</dbReference>
<dbReference type="SMART" id="SM00050">
    <property type="entry name" value="DISIN"/>
    <property type="match status" value="1"/>
</dbReference>
<accession>A0A0L0DW97</accession>
<evidence type="ECO:0000259" key="5">
    <source>
        <dbReference type="PROSITE" id="PS50002"/>
    </source>
</evidence>
<dbReference type="PROSITE" id="PS50002">
    <property type="entry name" value="SH3"/>
    <property type="match status" value="1"/>
</dbReference>
<feature type="transmembrane region" description="Helical" evidence="4">
    <location>
        <begin position="226"/>
        <end position="249"/>
    </location>
</feature>
<feature type="region of interest" description="Disordered" evidence="3">
    <location>
        <begin position="442"/>
        <end position="500"/>
    </location>
</feature>
<dbReference type="EMBL" id="GL349525">
    <property type="protein sequence ID" value="KNC56495.1"/>
    <property type="molecule type" value="Genomic_DNA"/>
</dbReference>
<keyword evidence="4" id="KW-1133">Transmembrane helix</keyword>
<dbReference type="RefSeq" id="XP_013752631.1">
    <property type="nucleotide sequence ID" value="XM_013897177.1"/>
</dbReference>
<dbReference type="OrthoDB" id="5951731at2759"/>
<keyword evidence="7" id="KW-1185">Reference proteome</keyword>
<reference evidence="6 7" key="1">
    <citation type="submission" date="2010-05" db="EMBL/GenBank/DDBJ databases">
        <title>The Genome Sequence of Thecamonas trahens ATCC 50062.</title>
        <authorList>
            <consortium name="The Broad Institute Genome Sequencing Platform"/>
            <person name="Russ C."/>
            <person name="Cuomo C."/>
            <person name="Shea T."/>
            <person name="Young S.K."/>
            <person name="Zeng Q."/>
            <person name="Koehrsen M."/>
            <person name="Haas B."/>
            <person name="Borodovsky M."/>
            <person name="Guigo R."/>
            <person name="Alvarado L."/>
            <person name="Berlin A."/>
            <person name="Bochicchio J."/>
            <person name="Borenstein D."/>
            <person name="Chapman S."/>
            <person name="Chen Z."/>
            <person name="Freedman E."/>
            <person name="Gellesch M."/>
            <person name="Goldberg J."/>
            <person name="Griggs A."/>
            <person name="Gujja S."/>
            <person name="Heilman E."/>
            <person name="Heiman D."/>
            <person name="Hepburn T."/>
            <person name="Howarth C."/>
            <person name="Jen D."/>
            <person name="Larson L."/>
            <person name="Mehta T."/>
            <person name="Park D."/>
            <person name="Pearson M."/>
            <person name="Roberts A."/>
            <person name="Saif S."/>
            <person name="Shenoy N."/>
            <person name="Sisk P."/>
            <person name="Stolte C."/>
            <person name="Sykes S."/>
            <person name="Thomson T."/>
            <person name="Walk T."/>
            <person name="White J."/>
            <person name="Yandava C."/>
            <person name="Burger G."/>
            <person name="Gray M.W."/>
            <person name="Holland P.W.H."/>
            <person name="King N."/>
            <person name="Lang F.B.F."/>
            <person name="Roger A.J."/>
            <person name="Ruiz-Trillo I."/>
            <person name="Lander E."/>
            <person name="Nusbaum C."/>
        </authorList>
    </citation>
    <scope>NUCLEOTIDE SEQUENCE [LARGE SCALE GENOMIC DNA]</scope>
    <source>
        <strain evidence="6 7">ATCC 50062</strain>
    </source>
</reference>
<organism evidence="6 7">
    <name type="scientific">Thecamonas trahens ATCC 50062</name>
    <dbReference type="NCBI Taxonomy" id="461836"/>
    <lineage>
        <taxon>Eukaryota</taxon>
        <taxon>Apusozoa</taxon>
        <taxon>Apusomonadida</taxon>
        <taxon>Apusomonadidae</taxon>
        <taxon>Thecamonas</taxon>
    </lineage>
</organism>
<evidence type="ECO:0000313" key="6">
    <source>
        <dbReference type="EMBL" id="KNC56495.1"/>
    </source>
</evidence>
<dbReference type="SMART" id="SM00326">
    <property type="entry name" value="SH3"/>
    <property type="match status" value="1"/>
</dbReference>
<feature type="region of interest" description="Disordered" evidence="3">
    <location>
        <begin position="530"/>
        <end position="605"/>
    </location>
</feature>
<dbReference type="InterPro" id="IPR001762">
    <property type="entry name" value="Disintegrin_dom"/>
</dbReference>
<feature type="compositionally biased region" description="Low complexity" evidence="3">
    <location>
        <begin position="591"/>
        <end position="605"/>
    </location>
</feature>
<dbReference type="GeneID" id="25569441"/>
<dbReference type="SUPFAM" id="SSF50044">
    <property type="entry name" value="SH3-domain"/>
    <property type="match status" value="1"/>
</dbReference>
<keyword evidence="4" id="KW-0812">Transmembrane</keyword>
<gene>
    <name evidence="6" type="ORF">AMSG_11502</name>
</gene>
<dbReference type="Gene3D" id="2.30.30.40">
    <property type="entry name" value="SH3 Domains"/>
    <property type="match status" value="1"/>
</dbReference>